<dbReference type="InterPro" id="IPR016024">
    <property type="entry name" value="ARM-type_fold"/>
</dbReference>
<evidence type="ECO:0000259" key="6">
    <source>
        <dbReference type="Pfam" id="PF23227"/>
    </source>
</evidence>
<dbReference type="Pfam" id="PF23221">
    <property type="entry name" value="HEAT_MROH2B_1st"/>
    <property type="match status" value="1"/>
</dbReference>
<dbReference type="GeneID" id="108015242"/>
<feature type="compositionally biased region" description="Gly residues" evidence="2">
    <location>
        <begin position="1"/>
        <end position="17"/>
    </location>
</feature>
<keyword evidence="7" id="KW-1185">Reference proteome</keyword>
<evidence type="ECO:0000256" key="2">
    <source>
        <dbReference type="SAM" id="MobiDB-lite"/>
    </source>
</evidence>
<organism evidence="7 8">
    <name type="scientific">Drosophila suzukii</name>
    <name type="common">Spotted-wing drosophila fruit fly</name>
    <dbReference type="NCBI Taxonomy" id="28584"/>
    <lineage>
        <taxon>Eukaryota</taxon>
        <taxon>Metazoa</taxon>
        <taxon>Ecdysozoa</taxon>
        <taxon>Arthropoda</taxon>
        <taxon>Hexapoda</taxon>
        <taxon>Insecta</taxon>
        <taxon>Pterygota</taxon>
        <taxon>Neoptera</taxon>
        <taxon>Endopterygota</taxon>
        <taxon>Diptera</taxon>
        <taxon>Brachycera</taxon>
        <taxon>Muscomorpha</taxon>
        <taxon>Ephydroidea</taxon>
        <taxon>Drosophilidae</taxon>
        <taxon>Drosophila</taxon>
        <taxon>Sophophora</taxon>
    </lineage>
</organism>
<dbReference type="InterPro" id="IPR055406">
    <property type="entry name" value="HEAT_Maestro"/>
</dbReference>
<evidence type="ECO:0000313" key="8">
    <source>
        <dbReference type="RefSeq" id="XP_016937077.2"/>
    </source>
</evidence>
<evidence type="ECO:0000259" key="5">
    <source>
        <dbReference type="Pfam" id="PF23221"/>
    </source>
</evidence>
<dbReference type="Pfam" id="PF21047">
    <property type="entry name" value="HEAT_Maestro"/>
    <property type="match status" value="1"/>
</dbReference>
<dbReference type="RefSeq" id="XP_016937077.2">
    <property type="nucleotide sequence ID" value="XM_017081588.4"/>
</dbReference>
<dbReference type="Pfam" id="PF23227">
    <property type="entry name" value="HEAT_MROH2B_C"/>
    <property type="match status" value="1"/>
</dbReference>
<name>A0AB39ZLQ8_DROSZ</name>
<dbReference type="PANTHER" id="PTHR23120">
    <property type="entry name" value="MAESTRO-RELATED HEAT DOMAIN-CONTAINING"/>
    <property type="match status" value="1"/>
</dbReference>
<feature type="region of interest" description="Disordered" evidence="2">
    <location>
        <begin position="1"/>
        <end position="30"/>
    </location>
</feature>
<dbReference type="SUPFAM" id="SSF48371">
    <property type="entry name" value="ARM repeat"/>
    <property type="match status" value="3"/>
</dbReference>
<dbReference type="InterPro" id="IPR011989">
    <property type="entry name" value="ARM-like"/>
</dbReference>
<reference evidence="8" key="1">
    <citation type="submission" date="2025-08" db="UniProtKB">
        <authorList>
            <consortium name="RefSeq"/>
        </authorList>
    </citation>
    <scope>IDENTIFICATION</scope>
</reference>
<evidence type="ECO:0000313" key="7">
    <source>
        <dbReference type="Proteomes" id="UP001652628"/>
    </source>
</evidence>
<feature type="compositionally biased region" description="Low complexity" evidence="2">
    <location>
        <begin position="18"/>
        <end position="30"/>
    </location>
</feature>
<dbReference type="InterPro" id="IPR048465">
    <property type="entry name" value="Maestro-like_HEAT"/>
</dbReference>
<evidence type="ECO:0000259" key="4">
    <source>
        <dbReference type="Pfam" id="PF23210"/>
    </source>
</evidence>
<feature type="domain" description="MROH2B-like N-terminal HEAT-repeats" evidence="5">
    <location>
        <begin position="82"/>
        <end position="295"/>
    </location>
</feature>
<protein>
    <submittedName>
        <fullName evidence="8">Maestro heat-like repeat-containing protein family member 1</fullName>
    </submittedName>
</protein>
<feature type="domain" description="Maestro/Maestro-like HEAT-repeats" evidence="6">
    <location>
        <begin position="1465"/>
        <end position="1743"/>
    </location>
</feature>
<dbReference type="InterPro" id="IPR045206">
    <property type="entry name" value="Maestro_heat-like_prot"/>
</dbReference>
<gene>
    <name evidence="8" type="primary">c11.1</name>
</gene>
<accession>A0AB39ZLQ8</accession>
<dbReference type="Pfam" id="PF23210">
    <property type="entry name" value="HEAT_Maestro_2"/>
    <property type="match status" value="1"/>
</dbReference>
<dbReference type="InterPro" id="IPR056282">
    <property type="entry name" value="MROH2B-like_N_HEAT"/>
</dbReference>
<feature type="domain" description="Maestro-like HEAT-repeats" evidence="3">
    <location>
        <begin position="1030"/>
        <end position="1249"/>
    </location>
</feature>
<evidence type="ECO:0000256" key="1">
    <source>
        <dbReference type="ARBA" id="ARBA00022737"/>
    </source>
</evidence>
<proteinExistence type="predicted"/>
<dbReference type="InterPro" id="IPR055408">
    <property type="entry name" value="HEAT_MROH2B-like"/>
</dbReference>
<dbReference type="CTD" id="53436"/>
<dbReference type="Proteomes" id="UP001652628">
    <property type="component" value="Chromosome X"/>
</dbReference>
<evidence type="ECO:0000259" key="3">
    <source>
        <dbReference type="Pfam" id="PF21047"/>
    </source>
</evidence>
<sequence length="1748" mass="193299">MGERGGGGGGPSGGGSSSTGNNNTSAAGNSAATGNTVAAVAASSSSAAPVDKPTILEGVLHNIFDGLTDKEEQVRVAMQQAIVKILETHPERTAEILSEHRTQQPKMTEQTVAMLLDCIRRVVGAETPLPPAANQKLIALALQELTRSQEHVPLIQNPAQRILVAIGRSSPESCEQVMEALQEKGSNADGVAHFMLMQCLGLLATENPAGVVPHIKAILSRCQPHLGGIRQDHIKQAHAYAIGRFSEALLEECGKGEEENCSTEISVAYDVLFNQWLHSREPKVCVEILQALSSMYPLLPKDRIQDQAARLVPQILALYRRSVDRNAVTQFLCSVLKTNLTLNASVLDGIIDALVTHLFDLVCVYPDYEKPQTVKGHYEVLRCFHLLAGHHPYSTRIMDTLLIHLRNNSERERMKSLLILTHLLNSCAGNIENRIPASIECLKQLILSERGIKMKLTLLKTIVALAQKSHIRDKEFVWFVVRHSCRYSKPSQEHGSQEEHENLVLSCENTLYMLASTVGTLDELLKRELLNYLILLDYTDICGNLAKCLASLFAKSPHIEYDIAGEDAAAEQATPEGVSLGATGEDRSVIKRGKVIVPGAETIYARCLALLGNQQCIKRCSNVLSFLRYYHPQVNPALEELWERRIPDLLLQINRESAYRQLLHDFILETNEFLGGLDENFAQRLASKLADQMYLYPMQLPHSEWQLPDLSAERGMLLQAVALTLLQVTDVACIHTKIDLIVTSARQERLDKHVKHADYEKRIEPCARALGYISRQHLGHLVKKLTELAQVGGRKHSTGFFSNLHFIKDTHKELENYKSNLLVVKAFGRIMDEADPLQSIQHLDEDDTMLGFLIQQLAVHKDQTIMSAILQTLLSICNQLIATKEQLPAPLRHRKQIMETVFNIPIEAPFNDLPLLPTILKLGTDFIRIGGPDTEECVDGGVIFEIACRNFFGCAQQLKMKFDSQEEDERNSFLAKHLNESLPQLNALVRAIVELDASPATLDLIIGILEGWTRDRNSEVRICASHVFNNTLEVYIKAMKIGCEAPSKFNQTGQMLGKIVPRCIDSNGTVRQVSVDILQKTLEIACIYETLTIASIDSTADWLKEIEVIKEHIITDEPKQIYNLAGDIAKIIALRISSFQYLQFCKTLLLSLRDPEQSSTIGASVVLKFFIQQKGSELFHAIPDLVRDSLVALRVCEVPRAKSGVLKALVALTKHHPKLVCAEMLAQPLPYDPNLVEYWHLVCNDPELTGLTLDNFLQLLSGASLQEGGQEASLSERQKLASGQPFAIFCALHEMLPCKDIKGQLETRFADMFCMLLTSLSSYTNLAAPNSSIASLSPNQTHSGRTKFGFIPNKELIKLNPCQIALETFQAFLTNLEMEQIASVLTVNTGLASSADWHNYIELLTPMAIGLGQQLQLGSPQMRQLVNSLSKYVASPHDGQRVAAVGLFSRLVPLKPTGELAASILLHLGAALSDPNAVVRGLSIQGMGYVGQLGEKEAKRYSETAIGALLKGVDDPVGDCLINIPLESMRGLSGILRALPSERVESFHVSLAIRIRPFLGNYALEMREAAIQLFGDICEGKHDDGSSSPTSSMEALREQLVANLFPLLLHLSESEAAIVSACRGTLQRVCRLLAAPKVAEMAQQQLGEERGHQLNYSSFVLEFVKMIAQELTEHIQDFIDSCLPQLRSQWPEMRGSAAIVIGILHNFLSERNLQTETVASKIAVLLKDEQALVRMRAATALGYFFGDI</sequence>
<dbReference type="PANTHER" id="PTHR23120:SF0">
    <property type="entry name" value="MAESTRO HEAT-LIKE REPEAT FAMILY MEMBER 1"/>
    <property type="match status" value="1"/>
</dbReference>
<dbReference type="Gene3D" id="1.25.10.10">
    <property type="entry name" value="Leucine-rich Repeat Variant"/>
    <property type="match status" value="3"/>
</dbReference>
<keyword evidence="1" id="KW-0677">Repeat</keyword>
<feature type="domain" description="MROH2B-like HEAT-repeats" evidence="4">
    <location>
        <begin position="299"/>
        <end position="903"/>
    </location>
</feature>
<dbReference type="GO" id="GO:0005737">
    <property type="term" value="C:cytoplasm"/>
    <property type="evidence" value="ECO:0007669"/>
    <property type="project" value="TreeGrafter"/>
</dbReference>